<dbReference type="PANTHER" id="PTHR22677">
    <property type="entry name" value="ANKYRIN REPEAT DOMAIN-CONTAINING PROTEIN 60"/>
    <property type="match status" value="1"/>
</dbReference>
<dbReference type="PANTHER" id="PTHR22677:SF4">
    <property type="entry name" value="USHER SYNDROME TYPE-1G PROTEIN-LIKE PROTEIN"/>
    <property type="match status" value="1"/>
</dbReference>
<dbReference type="PROSITE" id="PS50297">
    <property type="entry name" value="ANK_REP_REGION"/>
    <property type="match status" value="4"/>
</dbReference>
<dbReference type="SUPFAM" id="SSF48403">
    <property type="entry name" value="Ankyrin repeat"/>
    <property type="match status" value="1"/>
</dbReference>
<dbReference type="EMBL" id="CAKKTJ010000090">
    <property type="protein sequence ID" value="CAH0473965.1"/>
    <property type="molecule type" value="Genomic_DNA"/>
</dbReference>
<evidence type="ECO:0000313" key="3">
    <source>
        <dbReference type="Proteomes" id="UP001160483"/>
    </source>
</evidence>
<feature type="repeat" description="ANK" evidence="1">
    <location>
        <begin position="437"/>
        <end position="469"/>
    </location>
</feature>
<accession>A0AAU9KLZ0</accession>
<gene>
    <name evidence="2" type="ORF">PBS003_LOCUS837</name>
</gene>
<organism evidence="2 3">
    <name type="scientific">Peronospora belbahrii</name>
    <dbReference type="NCBI Taxonomy" id="622444"/>
    <lineage>
        <taxon>Eukaryota</taxon>
        <taxon>Sar</taxon>
        <taxon>Stramenopiles</taxon>
        <taxon>Oomycota</taxon>
        <taxon>Peronosporomycetes</taxon>
        <taxon>Peronosporales</taxon>
        <taxon>Peronosporaceae</taxon>
        <taxon>Peronospora</taxon>
    </lineage>
</organism>
<dbReference type="PRINTS" id="PR01415">
    <property type="entry name" value="ANKYRIN"/>
</dbReference>
<keyword evidence="1" id="KW-0040">ANK repeat</keyword>
<dbReference type="AlphaFoldDB" id="A0AAU9KLZ0"/>
<sequence length="527" mass="59231">MNWINKYDVTVPCYQVTGCKILFVIKLTKNKKSTCAMTSTTSLHNEVCTALRSYSQFRHLWKTLRERLNEPLKTTRHRHQLLVNLSHKCRCAEDHCEFDALHSMLLSFPFPARQSLRSKLTGFDHIVINARRNALASFIALLQQFFSTFASVTLHQKLQEGNCTVLKTYVNFLGAAEHFSTDESAELHRPLALSGWRQQCAEQILGQDEEEDGTELMDDTVHELSEMRLASTCTIEPRNANDSFSIRFGWDKEEPKRLPLPSLQVKTVRVHTMHSFMEEFCEHVLSQFACEIDELHSPELTQTRRWEICLYMACRIGHLYAVQLILFSYADANTALADGSSCLHIAARMGRIEIVALLIEEGAEVNKPNNAGVTPLIAACRNGCVDVVKLLLDAGAEVSVCSKRGTYPLHAAIVSQNIEIVSILVEKGANVNVTTASGITPLHFAAKLGSLAISEYLLHHDADPKKRTKNDSDAMMIAEANGHFTICELFHCFSGLISSEQVKSEHKLNHINESDKSVARMQLRYLS</sequence>
<dbReference type="Gene3D" id="1.25.40.20">
    <property type="entry name" value="Ankyrin repeat-containing domain"/>
    <property type="match status" value="2"/>
</dbReference>
<feature type="repeat" description="ANK" evidence="1">
    <location>
        <begin position="371"/>
        <end position="403"/>
    </location>
</feature>
<reference evidence="2" key="1">
    <citation type="submission" date="2021-11" db="EMBL/GenBank/DDBJ databases">
        <authorList>
            <person name="Islam A."/>
            <person name="Islam S."/>
            <person name="Flora M.S."/>
            <person name="Rahman M."/>
            <person name="Ziaur R.M."/>
            <person name="Epstein J.H."/>
            <person name="Hassan M."/>
            <person name="Klassen M."/>
            <person name="Woodard K."/>
            <person name="Webb A."/>
            <person name="Webby R.J."/>
            <person name="El Zowalaty M.E."/>
        </authorList>
    </citation>
    <scope>NUCLEOTIDE SEQUENCE</scope>
    <source>
        <strain evidence="2">Pbs3</strain>
    </source>
</reference>
<name>A0AAU9KLZ0_9STRA</name>
<evidence type="ECO:0008006" key="4">
    <source>
        <dbReference type="Google" id="ProtNLM"/>
    </source>
</evidence>
<dbReference type="Pfam" id="PF12796">
    <property type="entry name" value="Ank_2"/>
    <property type="match status" value="1"/>
</dbReference>
<comment type="caution">
    <text evidence="2">The sequence shown here is derived from an EMBL/GenBank/DDBJ whole genome shotgun (WGS) entry which is preliminary data.</text>
</comment>
<dbReference type="PROSITE" id="PS50088">
    <property type="entry name" value="ANK_REPEAT"/>
    <property type="match status" value="4"/>
</dbReference>
<proteinExistence type="predicted"/>
<dbReference type="InterPro" id="IPR002110">
    <property type="entry name" value="Ankyrin_rpt"/>
</dbReference>
<dbReference type="Proteomes" id="UP001160483">
    <property type="component" value="Unassembled WGS sequence"/>
</dbReference>
<feature type="repeat" description="ANK" evidence="1">
    <location>
        <begin position="404"/>
        <end position="436"/>
    </location>
</feature>
<dbReference type="InterPro" id="IPR039323">
    <property type="entry name" value="ANKRD_45/46/60"/>
</dbReference>
<evidence type="ECO:0000256" key="1">
    <source>
        <dbReference type="PROSITE-ProRule" id="PRU00023"/>
    </source>
</evidence>
<protein>
    <recommendedName>
        <fullName evidence="4">PX domain-containing protein</fullName>
    </recommendedName>
</protein>
<feature type="repeat" description="ANK" evidence="1">
    <location>
        <begin position="338"/>
        <end position="370"/>
    </location>
</feature>
<evidence type="ECO:0000313" key="2">
    <source>
        <dbReference type="EMBL" id="CAH0473965.1"/>
    </source>
</evidence>
<dbReference type="SMART" id="SM00248">
    <property type="entry name" value="ANK"/>
    <property type="match status" value="5"/>
</dbReference>
<dbReference type="Pfam" id="PF13637">
    <property type="entry name" value="Ank_4"/>
    <property type="match status" value="1"/>
</dbReference>
<dbReference type="InterPro" id="IPR036770">
    <property type="entry name" value="Ankyrin_rpt-contain_sf"/>
</dbReference>